<dbReference type="SUPFAM" id="SSF46955">
    <property type="entry name" value="Putative DNA-binding domain"/>
    <property type="match status" value="1"/>
</dbReference>
<sequence>MAYLSIGQLARRSGVKVTTIRYYETIGLLEEPERTESGQRIFTDSDVQRLSFIRHTRDLGFPVEDVRALVSLQADAEKDCASVDRIARHQLGAVRRRLTKLEALEAELKRMIAACEGGTVASCSVLAALGDHDDCLVGEHEGAELMAVPPSKRS</sequence>
<dbReference type="CDD" id="cd04785">
    <property type="entry name" value="HTH_CadR-PbrR-like"/>
    <property type="match status" value="1"/>
</dbReference>
<dbReference type="InterPro" id="IPR009061">
    <property type="entry name" value="DNA-bd_dom_put_sf"/>
</dbReference>
<keyword evidence="1" id="KW-0238">DNA-binding</keyword>
<protein>
    <submittedName>
        <fullName evidence="3">Helix-turn-helix domain-containing protein</fullName>
    </submittedName>
</protein>
<evidence type="ECO:0000313" key="3">
    <source>
        <dbReference type="EMBL" id="MFC6198276.1"/>
    </source>
</evidence>
<dbReference type="SMART" id="SM00422">
    <property type="entry name" value="HTH_MERR"/>
    <property type="match status" value="1"/>
</dbReference>
<evidence type="ECO:0000313" key="4">
    <source>
        <dbReference type="Proteomes" id="UP001596303"/>
    </source>
</evidence>
<reference evidence="4" key="1">
    <citation type="journal article" date="2019" name="Int. J. Syst. Evol. Microbiol.">
        <title>The Global Catalogue of Microorganisms (GCM) 10K type strain sequencing project: providing services to taxonomists for standard genome sequencing and annotation.</title>
        <authorList>
            <consortium name="The Broad Institute Genomics Platform"/>
            <consortium name="The Broad Institute Genome Sequencing Center for Infectious Disease"/>
            <person name="Wu L."/>
            <person name="Ma J."/>
        </authorList>
    </citation>
    <scope>NUCLEOTIDE SEQUENCE [LARGE SCALE GENOMIC DNA]</scope>
    <source>
        <strain evidence="4">CGMCC-1.15741</strain>
    </source>
</reference>
<dbReference type="PROSITE" id="PS50937">
    <property type="entry name" value="HTH_MERR_2"/>
    <property type="match status" value="1"/>
</dbReference>
<evidence type="ECO:0000259" key="2">
    <source>
        <dbReference type="PROSITE" id="PS50937"/>
    </source>
</evidence>
<accession>A0ABW1SAH2</accession>
<keyword evidence="4" id="KW-1185">Reference proteome</keyword>
<proteinExistence type="predicted"/>
<evidence type="ECO:0000256" key="1">
    <source>
        <dbReference type="ARBA" id="ARBA00023125"/>
    </source>
</evidence>
<name>A0ABW1SAH2_9PROT</name>
<dbReference type="InterPro" id="IPR000551">
    <property type="entry name" value="MerR-type_HTH_dom"/>
</dbReference>
<comment type="caution">
    <text evidence="3">The sequence shown here is derived from an EMBL/GenBank/DDBJ whole genome shotgun (WGS) entry which is preliminary data.</text>
</comment>
<dbReference type="PRINTS" id="PR00040">
    <property type="entry name" value="HTHMERR"/>
</dbReference>
<organism evidence="3 4">
    <name type="scientific">Ponticaulis profundi</name>
    <dbReference type="NCBI Taxonomy" id="2665222"/>
    <lineage>
        <taxon>Bacteria</taxon>
        <taxon>Pseudomonadati</taxon>
        <taxon>Pseudomonadota</taxon>
        <taxon>Alphaproteobacteria</taxon>
        <taxon>Hyphomonadales</taxon>
        <taxon>Hyphomonadaceae</taxon>
        <taxon>Ponticaulis</taxon>
    </lineage>
</organism>
<dbReference type="PROSITE" id="PS00552">
    <property type="entry name" value="HTH_MERR_1"/>
    <property type="match status" value="1"/>
</dbReference>
<dbReference type="Pfam" id="PF13411">
    <property type="entry name" value="MerR_1"/>
    <property type="match status" value="1"/>
</dbReference>
<dbReference type="PANTHER" id="PTHR30204">
    <property type="entry name" value="REDOX-CYCLING DRUG-SENSING TRANSCRIPTIONAL ACTIVATOR SOXR"/>
    <property type="match status" value="1"/>
</dbReference>
<feature type="domain" description="HTH merR-type" evidence="2">
    <location>
        <begin position="3"/>
        <end position="72"/>
    </location>
</feature>
<dbReference type="Gene3D" id="1.10.1660.10">
    <property type="match status" value="1"/>
</dbReference>
<gene>
    <name evidence="3" type="ORF">ACFQDM_09310</name>
</gene>
<dbReference type="RefSeq" id="WP_377378370.1">
    <property type="nucleotide sequence ID" value="NZ_JBHSSW010000009.1"/>
</dbReference>
<dbReference type="Proteomes" id="UP001596303">
    <property type="component" value="Unassembled WGS sequence"/>
</dbReference>
<dbReference type="EMBL" id="JBHSSW010000009">
    <property type="protein sequence ID" value="MFC6198276.1"/>
    <property type="molecule type" value="Genomic_DNA"/>
</dbReference>
<dbReference type="InterPro" id="IPR047057">
    <property type="entry name" value="MerR_fam"/>
</dbReference>
<dbReference type="PANTHER" id="PTHR30204:SF92">
    <property type="entry name" value="HTH-TYPE TRANSCRIPTIONAL REGULATOR ZNTR"/>
    <property type="match status" value="1"/>
</dbReference>